<evidence type="ECO:0000313" key="2">
    <source>
        <dbReference type="EMBL" id="EQB61597.1"/>
    </source>
</evidence>
<dbReference type="OrthoDB" id="2188412at2759"/>
<evidence type="ECO:0000313" key="3">
    <source>
        <dbReference type="Proteomes" id="UP000053780"/>
    </source>
</evidence>
<dbReference type="SMART" id="SM00355">
    <property type="entry name" value="ZnF_C2H2"/>
    <property type="match status" value="3"/>
</dbReference>
<sequence length="156" mass="19000">MECKWENCTEKVDDMYTHIKQHLKDQSHFKCLWNNCTKSTGFTSKGALYSHCKSHTTDKNWGCHICKLDFNSMSVYYRHKKKHQTLNEKEIKLIERIGLMSNLIQFYQNKNLDLQNDIFIKRNRLKFINNEIVEIIRKYVKMNNRYSNMKFWNDYL</sequence>
<dbReference type="VEuPathDB" id="MicrosporidiaDB:NAPIS_ORF00827"/>
<gene>
    <name evidence="2" type="ORF">NAPIS_ORF00827</name>
</gene>
<name>T0L253_9MICR</name>
<dbReference type="InterPro" id="IPR013087">
    <property type="entry name" value="Znf_C2H2_type"/>
</dbReference>
<protein>
    <submittedName>
        <fullName evidence="2">Zinc finger protein 169</fullName>
    </submittedName>
</protein>
<dbReference type="AlphaFoldDB" id="T0L253"/>
<dbReference type="PROSITE" id="PS00028">
    <property type="entry name" value="ZINC_FINGER_C2H2_1"/>
    <property type="match status" value="1"/>
</dbReference>
<organism evidence="2 3">
    <name type="scientific">Vairimorpha apis BRL 01</name>
    <dbReference type="NCBI Taxonomy" id="1037528"/>
    <lineage>
        <taxon>Eukaryota</taxon>
        <taxon>Fungi</taxon>
        <taxon>Fungi incertae sedis</taxon>
        <taxon>Microsporidia</taxon>
        <taxon>Nosematidae</taxon>
        <taxon>Vairimorpha</taxon>
    </lineage>
</organism>
<dbReference type="InterPro" id="IPR036236">
    <property type="entry name" value="Znf_C2H2_sf"/>
</dbReference>
<reference evidence="2 3" key="1">
    <citation type="journal article" date="2013" name="BMC Genomics">
        <title>Genome sequencing and comparative genomics of honey bee microsporidia, Nosema apis reveal novel insights into host-parasite interactions.</title>
        <authorList>
            <person name="Chen Yp."/>
            <person name="Pettis J.S."/>
            <person name="Zhao Y."/>
            <person name="Liu X."/>
            <person name="Tallon L.J."/>
            <person name="Sadzewicz L.D."/>
            <person name="Li R."/>
            <person name="Zheng H."/>
            <person name="Huang S."/>
            <person name="Zhang X."/>
            <person name="Hamilton M.C."/>
            <person name="Pernal S.F."/>
            <person name="Melathopoulos A.P."/>
            <person name="Yan X."/>
            <person name="Evans J.D."/>
        </authorList>
    </citation>
    <scope>NUCLEOTIDE SEQUENCE [LARGE SCALE GENOMIC DNA]</scope>
    <source>
        <strain evidence="2 3">BRL 01</strain>
    </source>
</reference>
<dbReference type="EMBL" id="KE647118">
    <property type="protein sequence ID" value="EQB61597.1"/>
    <property type="molecule type" value="Genomic_DNA"/>
</dbReference>
<proteinExistence type="predicted"/>
<feature type="domain" description="C2H2-type" evidence="1">
    <location>
        <begin position="63"/>
        <end position="83"/>
    </location>
</feature>
<dbReference type="Gene3D" id="3.30.160.60">
    <property type="entry name" value="Classic Zinc Finger"/>
    <property type="match status" value="1"/>
</dbReference>
<dbReference type="Proteomes" id="UP000053780">
    <property type="component" value="Unassembled WGS sequence"/>
</dbReference>
<dbReference type="HOGENOM" id="CLU_142390_0_0_1"/>
<keyword evidence="3" id="KW-1185">Reference proteome</keyword>
<accession>T0L253</accession>
<dbReference type="SUPFAM" id="SSF57667">
    <property type="entry name" value="beta-beta-alpha zinc fingers"/>
    <property type="match status" value="1"/>
</dbReference>
<evidence type="ECO:0000259" key="1">
    <source>
        <dbReference type="PROSITE" id="PS00028"/>
    </source>
</evidence>